<dbReference type="InParanoid" id="A0A2T3AV69"/>
<reference evidence="7 8" key="1">
    <citation type="journal article" date="2018" name="New Phytol.">
        <title>Comparative genomics and transcriptomics depict ericoid mycorrhizal fungi as versatile saprotrophs and plant mutualists.</title>
        <authorList>
            <person name="Martino E."/>
            <person name="Morin E."/>
            <person name="Grelet G.A."/>
            <person name="Kuo A."/>
            <person name="Kohler A."/>
            <person name="Daghino S."/>
            <person name="Barry K.W."/>
            <person name="Cichocki N."/>
            <person name="Clum A."/>
            <person name="Dockter R.B."/>
            <person name="Hainaut M."/>
            <person name="Kuo R.C."/>
            <person name="LaButti K."/>
            <person name="Lindahl B.D."/>
            <person name="Lindquist E.A."/>
            <person name="Lipzen A."/>
            <person name="Khouja H.R."/>
            <person name="Magnuson J."/>
            <person name="Murat C."/>
            <person name="Ohm R.A."/>
            <person name="Singer S.W."/>
            <person name="Spatafora J.W."/>
            <person name="Wang M."/>
            <person name="Veneault-Fourrey C."/>
            <person name="Henrissat B."/>
            <person name="Grigoriev I.V."/>
            <person name="Martin F.M."/>
            <person name="Perotto S."/>
        </authorList>
    </citation>
    <scope>NUCLEOTIDE SEQUENCE [LARGE SCALE GENOMIC DNA]</scope>
    <source>
        <strain evidence="7 8">ATCC 22711</strain>
    </source>
</reference>
<feature type="signal peptide" evidence="6">
    <location>
        <begin position="1"/>
        <end position="16"/>
    </location>
</feature>
<keyword evidence="2 6" id="KW-0121">Carboxypeptidase</keyword>
<dbReference type="EMBL" id="KZ679015">
    <property type="protein sequence ID" value="PSS12523.1"/>
    <property type="molecule type" value="Genomic_DNA"/>
</dbReference>
<dbReference type="PANTHER" id="PTHR11802:SF432">
    <property type="entry name" value="Y, PUTATIVE-RELATED"/>
    <property type="match status" value="1"/>
</dbReference>
<dbReference type="OrthoDB" id="443318at2759"/>
<dbReference type="PANTHER" id="PTHR11802">
    <property type="entry name" value="SERINE PROTEASE FAMILY S10 SERINE CARBOXYPEPTIDASE"/>
    <property type="match status" value="1"/>
</dbReference>
<evidence type="ECO:0000313" key="8">
    <source>
        <dbReference type="Proteomes" id="UP000241818"/>
    </source>
</evidence>
<keyword evidence="6" id="KW-0732">Signal</keyword>
<sequence>MLVPVLLPFLVCSALASIVPQVPIREYVPFEESSDFITYQSHVSPQHSIRIKRQNATLCDTPVDQYTGWLDVGNKHLFFWYFASENDNSESTSSPLTLWLTGGPGGSSMLGMLQELGPCLINEHGNGTIYNPYGWNKDSALIFLDQPAGVGFSYVDEGEVVPGDSFTTAADVHLFMQMFVSQVFPEHLNGPFIITGESYAGHYIPALGAEILSQNILHPHQPQVPLKSVAIGNGYVSPLDTAYGYWETLCTTNPGVETPIFNETRCEIMAANLPRCMDVLRTCYERPDPAICSAANMVCWDGVIVHYDGESGKGGRNRFDITAPCEIEDFCYASTPMIEKYLNLQSSFEALNVPSAIKNYSFYSAEVSLAFELTTDLGISMEPQLQYLLANQIDVLIYQGNLDLACNTAGAKRWTSNLQWKGQAEFTSKELKPWKSIVGGKEKEVGTFKEVNVKMVEGDQKKTRFALVTIDGSGHMVPQDQPEVALDMLTRWLAGKPFD</sequence>
<dbReference type="Proteomes" id="UP000241818">
    <property type="component" value="Unassembled WGS sequence"/>
</dbReference>
<dbReference type="GeneID" id="36569198"/>
<dbReference type="InterPro" id="IPR029058">
    <property type="entry name" value="AB_hydrolase_fold"/>
</dbReference>
<evidence type="ECO:0000256" key="5">
    <source>
        <dbReference type="ARBA" id="ARBA00023180"/>
    </source>
</evidence>
<dbReference type="InterPro" id="IPR001563">
    <property type="entry name" value="Peptidase_S10"/>
</dbReference>
<evidence type="ECO:0000256" key="6">
    <source>
        <dbReference type="RuleBase" id="RU361156"/>
    </source>
</evidence>
<evidence type="ECO:0000313" key="7">
    <source>
        <dbReference type="EMBL" id="PSS12523.1"/>
    </source>
</evidence>
<keyword evidence="5" id="KW-0325">Glycoprotein</keyword>
<feature type="chain" id="PRO_5015371431" description="Carboxypeptidase" evidence="6">
    <location>
        <begin position="17"/>
        <end position="499"/>
    </location>
</feature>
<evidence type="ECO:0000256" key="1">
    <source>
        <dbReference type="ARBA" id="ARBA00009431"/>
    </source>
</evidence>
<dbReference type="GO" id="GO:0000324">
    <property type="term" value="C:fungal-type vacuole"/>
    <property type="evidence" value="ECO:0007669"/>
    <property type="project" value="TreeGrafter"/>
</dbReference>
<comment type="similarity">
    <text evidence="1 6">Belongs to the peptidase S10 family.</text>
</comment>
<dbReference type="Pfam" id="PF00450">
    <property type="entry name" value="Peptidase_S10"/>
    <property type="match status" value="1"/>
</dbReference>
<accession>A0A2T3AV69</accession>
<evidence type="ECO:0000256" key="2">
    <source>
        <dbReference type="ARBA" id="ARBA00022645"/>
    </source>
</evidence>
<protein>
    <recommendedName>
        <fullName evidence="6">Carboxypeptidase</fullName>
        <ecNumber evidence="6">3.4.16.-</ecNumber>
    </recommendedName>
</protein>
<keyword evidence="3 6" id="KW-0645">Protease</keyword>
<dbReference type="STRING" id="857342.A0A2T3AV69"/>
<dbReference type="Gene3D" id="1.10.287.410">
    <property type="match status" value="1"/>
</dbReference>
<evidence type="ECO:0000256" key="3">
    <source>
        <dbReference type="ARBA" id="ARBA00022670"/>
    </source>
</evidence>
<dbReference type="SUPFAM" id="SSF53474">
    <property type="entry name" value="alpha/beta-Hydrolases"/>
    <property type="match status" value="1"/>
</dbReference>
<dbReference type="RefSeq" id="XP_024718521.1">
    <property type="nucleotide sequence ID" value="XM_024861117.1"/>
</dbReference>
<organism evidence="7 8">
    <name type="scientific">Amorphotheca resinae ATCC 22711</name>
    <dbReference type="NCBI Taxonomy" id="857342"/>
    <lineage>
        <taxon>Eukaryota</taxon>
        <taxon>Fungi</taxon>
        <taxon>Dikarya</taxon>
        <taxon>Ascomycota</taxon>
        <taxon>Pezizomycotina</taxon>
        <taxon>Leotiomycetes</taxon>
        <taxon>Helotiales</taxon>
        <taxon>Amorphothecaceae</taxon>
        <taxon>Amorphotheca</taxon>
    </lineage>
</organism>
<dbReference type="EC" id="3.4.16.-" evidence="6"/>
<dbReference type="GO" id="GO:0006508">
    <property type="term" value="P:proteolysis"/>
    <property type="evidence" value="ECO:0007669"/>
    <property type="project" value="UniProtKB-KW"/>
</dbReference>
<proteinExistence type="inferred from homology"/>
<dbReference type="PROSITE" id="PS00560">
    <property type="entry name" value="CARBOXYPEPT_SER_HIS"/>
    <property type="match status" value="1"/>
</dbReference>
<gene>
    <name evidence="7" type="ORF">M430DRAFT_106949</name>
</gene>
<dbReference type="AlphaFoldDB" id="A0A2T3AV69"/>
<evidence type="ECO:0000256" key="4">
    <source>
        <dbReference type="ARBA" id="ARBA00022801"/>
    </source>
</evidence>
<dbReference type="InterPro" id="IPR033124">
    <property type="entry name" value="Ser_caboxypep_his_AS"/>
</dbReference>
<name>A0A2T3AV69_AMORE</name>
<dbReference type="InterPro" id="IPR018202">
    <property type="entry name" value="Ser_caboxypep_ser_AS"/>
</dbReference>
<keyword evidence="8" id="KW-1185">Reference proteome</keyword>
<keyword evidence="4 6" id="KW-0378">Hydrolase</keyword>
<dbReference type="GO" id="GO:0004185">
    <property type="term" value="F:serine-type carboxypeptidase activity"/>
    <property type="evidence" value="ECO:0007669"/>
    <property type="project" value="UniProtKB-UniRule"/>
</dbReference>
<dbReference type="PROSITE" id="PS00131">
    <property type="entry name" value="CARBOXYPEPT_SER_SER"/>
    <property type="match status" value="1"/>
</dbReference>
<dbReference type="PRINTS" id="PR00724">
    <property type="entry name" value="CRBOXYPTASEC"/>
</dbReference>
<dbReference type="Gene3D" id="3.40.50.1820">
    <property type="entry name" value="alpha/beta hydrolase"/>
    <property type="match status" value="1"/>
</dbReference>